<dbReference type="EMBL" id="JAEPRB010000082">
    <property type="protein sequence ID" value="KAG2222488.1"/>
    <property type="molecule type" value="Genomic_DNA"/>
</dbReference>
<evidence type="ECO:0000313" key="1">
    <source>
        <dbReference type="EMBL" id="KAG2222488.1"/>
    </source>
</evidence>
<reference evidence="1 2" key="1">
    <citation type="submission" date="2020-12" db="EMBL/GenBank/DDBJ databases">
        <title>Metabolic potential, ecology and presence of endohyphal bacteria is reflected in genomic diversity of Mucoromycotina.</title>
        <authorList>
            <person name="Muszewska A."/>
            <person name="Okrasinska A."/>
            <person name="Steczkiewicz K."/>
            <person name="Drgas O."/>
            <person name="Orlowska M."/>
            <person name="Perlinska-Lenart U."/>
            <person name="Aleksandrzak-Piekarczyk T."/>
            <person name="Szatraj K."/>
            <person name="Zielenkiewicz U."/>
            <person name="Pilsyk S."/>
            <person name="Malc E."/>
            <person name="Mieczkowski P."/>
            <person name="Kruszewska J.S."/>
            <person name="Biernat P."/>
            <person name="Pawlowska J."/>
        </authorList>
    </citation>
    <scope>NUCLEOTIDE SEQUENCE [LARGE SCALE GENOMIC DNA]</scope>
    <source>
        <strain evidence="1 2">CBS 142.35</strain>
    </source>
</reference>
<name>A0A8H7VN21_9FUNG</name>
<proteinExistence type="predicted"/>
<dbReference type="OrthoDB" id="2261005at2759"/>
<evidence type="ECO:0000313" key="2">
    <source>
        <dbReference type="Proteomes" id="UP000646827"/>
    </source>
</evidence>
<keyword evidence="2" id="KW-1185">Reference proteome</keyword>
<sequence length="245" mass="27813">MPSINQTRVCLRPIHSIPSLSQQTTYPIQQQFHLVPLPQTNESFYFNQEPISATIQDIGNGIQAKMDLASVHLTDQRFVLLLQDHSNTITNNNNSDGTTTTTTRIVSTFQIDLGQISSLKCKLTFRCGINLSLYLVNNTTPVRIQLVFAKKDRNRREAFKEYLNMIMAGLASRKQVLVMHQQLSTRIMQQQEQLPSYDQALTDTVIITRTTARDINNSTYCYHNNNNNNNDAILPPAYSTTTMLS</sequence>
<gene>
    <name evidence="1" type="ORF">INT45_013401</name>
</gene>
<accession>A0A8H7VN21</accession>
<organism evidence="1 2">
    <name type="scientific">Circinella minor</name>
    <dbReference type="NCBI Taxonomy" id="1195481"/>
    <lineage>
        <taxon>Eukaryota</taxon>
        <taxon>Fungi</taxon>
        <taxon>Fungi incertae sedis</taxon>
        <taxon>Mucoromycota</taxon>
        <taxon>Mucoromycotina</taxon>
        <taxon>Mucoromycetes</taxon>
        <taxon>Mucorales</taxon>
        <taxon>Lichtheimiaceae</taxon>
        <taxon>Circinella</taxon>
    </lineage>
</organism>
<dbReference type="AlphaFoldDB" id="A0A8H7VN21"/>
<dbReference type="Proteomes" id="UP000646827">
    <property type="component" value="Unassembled WGS sequence"/>
</dbReference>
<protein>
    <submittedName>
        <fullName evidence="1">Uncharacterized protein</fullName>
    </submittedName>
</protein>
<comment type="caution">
    <text evidence="1">The sequence shown here is derived from an EMBL/GenBank/DDBJ whole genome shotgun (WGS) entry which is preliminary data.</text>
</comment>